<accession>A0A0F9KDD2</accession>
<dbReference type="SUPFAM" id="SSF55781">
    <property type="entry name" value="GAF domain-like"/>
    <property type="match status" value="1"/>
</dbReference>
<dbReference type="InterPro" id="IPR003018">
    <property type="entry name" value="GAF"/>
</dbReference>
<feature type="non-terminal residue" evidence="2">
    <location>
        <position position="353"/>
    </location>
</feature>
<dbReference type="SUPFAM" id="SSF55785">
    <property type="entry name" value="PYP-like sensor domain (PAS domain)"/>
    <property type="match status" value="1"/>
</dbReference>
<organism evidence="2">
    <name type="scientific">marine sediment metagenome</name>
    <dbReference type="NCBI Taxonomy" id="412755"/>
    <lineage>
        <taxon>unclassified sequences</taxon>
        <taxon>metagenomes</taxon>
        <taxon>ecological metagenomes</taxon>
    </lineage>
</organism>
<dbReference type="InterPro" id="IPR035965">
    <property type="entry name" value="PAS-like_dom_sf"/>
</dbReference>
<name>A0A0F9KDD2_9ZZZZ</name>
<feature type="domain" description="GAF" evidence="1">
    <location>
        <begin position="25"/>
        <end position="166"/>
    </location>
</feature>
<sequence length="353" mass="41061">MSIESRLNFEKVISTISSQFVGKINLDKVIDSSFQEMGNLSNADRVSLFLFNGDKSYLRNTHEWCANGINSQINILQKVSVDTISWWITQVERISFINLRDVSDLPKGSQIIRKFMDLQGIKSLLAFPVYVNVKLKGFVCFIKVLEKIQWKGKDFAILRIFAQILGDTIERLTAEEALQESQELLRATFEATADGIIAVDNNNAVTHLNERFIYMWRVPDDIIESKDFRKLLDHILNQLKDPENYLSKLETLEKTSKDAYDMIFFRDGRIFEQFSCPLVQDGQKVGRVWSFKDVTEHQHAEQELRRSETKFREAYERAEFFKDIFTHDMNNIFHNIMSSAELISILKENSENT</sequence>
<dbReference type="Pfam" id="PF12860">
    <property type="entry name" value="PAS_7"/>
    <property type="match status" value="1"/>
</dbReference>
<reference evidence="2" key="1">
    <citation type="journal article" date="2015" name="Nature">
        <title>Complex archaea that bridge the gap between prokaryotes and eukaryotes.</title>
        <authorList>
            <person name="Spang A."/>
            <person name="Saw J.H."/>
            <person name="Jorgensen S.L."/>
            <person name="Zaremba-Niedzwiedzka K."/>
            <person name="Martijn J."/>
            <person name="Lind A.E."/>
            <person name="van Eijk R."/>
            <person name="Schleper C."/>
            <person name="Guy L."/>
            <person name="Ettema T.J."/>
        </authorList>
    </citation>
    <scope>NUCLEOTIDE SEQUENCE</scope>
</reference>
<dbReference type="InterPro" id="IPR000014">
    <property type="entry name" value="PAS"/>
</dbReference>
<proteinExistence type="predicted"/>
<dbReference type="Gene3D" id="3.30.450.20">
    <property type="entry name" value="PAS domain"/>
    <property type="match status" value="1"/>
</dbReference>
<dbReference type="AlphaFoldDB" id="A0A0F9KDD2"/>
<dbReference type="InterPro" id="IPR029016">
    <property type="entry name" value="GAF-like_dom_sf"/>
</dbReference>
<evidence type="ECO:0000313" key="2">
    <source>
        <dbReference type="EMBL" id="KKM72656.1"/>
    </source>
</evidence>
<gene>
    <name evidence="2" type="ORF">LCGC14_1418290</name>
</gene>
<dbReference type="Pfam" id="PF01590">
    <property type="entry name" value="GAF"/>
    <property type="match status" value="1"/>
</dbReference>
<comment type="caution">
    <text evidence="2">The sequence shown here is derived from an EMBL/GenBank/DDBJ whole genome shotgun (WGS) entry which is preliminary data.</text>
</comment>
<evidence type="ECO:0000259" key="1">
    <source>
        <dbReference type="Pfam" id="PF01590"/>
    </source>
</evidence>
<protein>
    <recommendedName>
        <fullName evidence="1">GAF domain-containing protein</fullName>
    </recommendedName>
</protein>
<dbReference type="EMBL" id="LAZR01009427">
    <property type="protein sequence ID" value="KKM72656.1"/>
    <property type="molecule type" value="Genomic_DNA"/>
</dbReference>
<dbReference type="Gene3D" id="3.30.450.40">
    <property type="match status" value="1"/>
</dbReference>
<dbReference type="NCBIfam" id="TIGR00229">
    <property type="entry name" value="sensory_box"/>
    <property type="match status" value="1"/>
</dbReference>